<evidence type="ECO:0000256" key="2">
    <source>
        <dbReference type="SAM" id="MobiDB-lite"/>
    </source>
</evidence>
<evidence type="ECO:0000256" key="1">
    <source>
        <dbReference type="PROSITE-ProRule" id="PRU00339"/>
    </source>
</evidence>
<keyword evidence="1" id="KW-0802">TPR repeat</keyword>
<feature type="compositionally biased region" description="Basic residues" evidence="2">
    <location>
        <begin position="9"/>
        <end position="19"/>
    </location>
</feature>
<name>A0A8D8QHR6_9HEMI</name>
<dbReference type="PROSITE" id="PS50005">
    <property type="entry name" value="TPR"/>
    <property type="match status" value="2"/>
</dbReference>
<dbReference type="SMART" id="SM00028">
    <property type="entry name" value="TPR"/>
    <property type="match status" value="3"/>
</dbReference>
<reference evidence="3" key="1">
    <citation type="submission" date="2021-05" db="EMBL/GenBank/DDBJ databases">
        <authorList>
            <person name="Alioto T."/>
            <person name="Alioto T."/>
            <person name="Gomez Garrido J."/>
        </authorList>
    </citation>
    <scope>NUCLEOTIDE SEQUENCE</scope>
</reference>
<organism evidence="3">
    <name type="scientific">Cacopsylla melanoneura</name>
    <dbReference type="NCBI Taxonomy" id="428564"/>
    <lineage>
        <taxon>Eukaryota</taxon>
        <taxon>Metazoa</taxon>
        <taxon>Ecdysozoa</taxon>
        <taxon>Arthropoda</taxon>
        <taxon>Hexapoda</taxon>
        <taxon>Insecta</taxon>
        <taxon>Pterygota</taxon>
        <taxon>Neoptera</taxon>
        <taxon>Paraneoptera</taxon>
        <taxon>Hemiptera</taxon>
        <taxon>Sternorrhyncha</taxon>
        <taxon>Psylloidea</taxon>
        <taxon>Psyllidae</taxon>
        <taxon>Psyllinae</taxon>
        <taxon>Cacopsylla</taxon>
    </lineage>
</organism>
<feature type="repeat" description="TPR" evidence="1">
    <location>
        <begin position="203"/>
        <end position="236"/>
    </location>
</feature>
<proteinExistence type="predicted"/>
<evidence type="ECO:0000313" key="3">
    <source>
        <dbReference type="EMBL" id="CAG6632091.1"/>
    </source>
</evidence>
<protein>
    <submittedName>
        <fullName evidence="3">General transcription factor II-I repeat domain-containing protein 2</fullName>
    </submittedName>
</protein>
<dbReference type="Pfam" id="PF00515">
    <property type="entry name" value="TPR_1"/>
    <property type="match status" value="1"/>
</dbReference>
<feature type="region of interest" description="Disordered" evidence="2">
    <location>
        <begin position="1"/>
        <end position="22"/>
    </location>
</feature>
<dbReference type="Gene3D" id="1.25.40.10">
    <property type="entry name" value="Tetratricopeptide repeat domain"/>
    <property type="match status" value="1"/>
</dbReference>
<dbReference type="AlphaFoldDB" id="A0A8D8QHR6"/>
<dbReference type="SUPFAM" id="SSF48452">
    <property type="entry name" value="TPR-like"/>
    <property type="match status" value="1"/>
</dbReference>
<feature type="compositionally biased region" description="Basic and acidic residues" evidence="2">
    <location>
        <begin position="320"/>
        <end position="333"/>
    </location>
</feature>
<dbReference type="InterPro" id="IPR011990">
    <property type="entry name" value="TPR-like_helical_dom_sf"/>
</dbReference>
<feature type="region of interest" description="Disordered" evidence="2">
    <location>
        <begin position="559"/>
        <end position="596"/>
    </location>
</feature>
<sequence length="905" mass="102803">MMVGSLSRKNNKSSHKAKKDLRTNSTSSYQQFTVNSFKSLLISTVRLGFVLLICQKIFHLFLNRLNRIKRCFSFSMVSEEYRRVEASSSTTLNETTSKLAARATTPTRIMLDEETVQKYRKKLETLSTDERKDEFVKEKNQGNECFKRSRYELAIQHYTKCILTEPGSDVAYSNRAQAFLKMNKYTQALEDCNEALRIKPTNVKAKYRRGLALHHKNMFHMALQDFEDVVRNEPNNFIANHYVSKLRELLNSQPRKIMLLSSEPSGQGAAGKGKVIHIPEKDYHLNPKYRHCVQVNEWGLVKQFCSCNNGEPEFIRQHRRQMETQRRKQREALAVKSSNDSQVTNKLSSNKHELNTRTVNSNQHDINTRTGNSNQHEPSTSKVNSNQPESNTSKLNSKRSDESVNILAKGFMKSLSKEMTPPEPELITDSGSGSILGSTLTSVEPIDQHVTESGSGSILESTLLSGEPIVQPVSDPGEPIAQPVAESGSASILESTLVSGEPIVETRSSIPLIRNMPLLGDETETQVELEQCRNNNHQVKLSDNNSSLTTEIIRQDTGTHQCSVEREQPDTIGDCAKTDNQPKRNQVHSNRPTEHQTVQHANCNGIDNELELGAAQKKTEKEVKNKSILESGKKNNEKTVKSCAENVKQNKTKNIILKYRGAKLVGTYVLRTIVFQVFEGKFLKMNEVMTLVIKIVNNVRAHSLKRRQFKQLAEEMDCQYGDLLLHNEVRWLSREKVLQRFNEVLPVLVTFFKNQGEPYPELENPEWLQDFAFLVDITEKLNDINTKLQGKDKCILEMLSEVTAFSIKLKLFPSLFITLLVDELFSLILGNKVVKFCILDYRAPAKDLQIIGVARGPKRLATPALRYGSIAITFFLVEIQNKIISYRGQTKSIFYIPLTFLLKEK</sequence>
<feature type="region of interest" description="Disordered" evidence="2">
    <location>
        <begin position="468"/>
        <end position="487"/>
    </location>
</feature>
<dbReference type="InterPro" id="IPR019734">
    <property type="entry name" value="TPR_rpt"/>
</dbReference>
<feature type="region of interest" description="Disordered" evidence="2">
    <location>
        <begin position="320"/>
        <end position="403"/>
    </location>
</feature>
<dbReference type="EMBL" id="HBUF01078564">
    <property type="protein sequence ID" value="CAG6632091.1"/>
    <property type="molecule type" value="Transcribed_RNA"/>
</dbReference>
<feature type="compositionally biased region" description="Polar residues" evidence="2">
    <location>
        <begin position="336"/>
        <end position="348"/>
    </location>
</feature>
<feature type="compositionally biased region" description="Polar residues" evidence="2">
    <location>
        <begin position="583"/>
        <end position="596"/>
    </location>
</feature>
<feature type="repeat" description="TPR" evidence="1">
    <location>
        <begin position="169"/>
        <end position="202"/>
    </location>
</feature>
<feature type="compositionally biased region" description="Polar residues" evidence="2">
    <location>
        <begin position="356"/>
        <end position="395"/>
    </location>
</feature>
<dbReference type="PANTHER" id="PTHR45913:SF5">
    <property type="entry name" value="GENERAL TRANSCRIPTION FACTOR II-I REPEAT DOMAIN-CONTAINING PROTEIN 2A-LIKE PROTEIN"/>
    <property type="match status" value="1"/>
</dbReference>
<accession>A0A8D8QHR6</accession>
<dbReference type="PANTHER" id="PTHR45913">
    <property type="entry name" value="EPM2A-INTERACTING PROTEIN 1"/>
    <property type="match status" value="1"/>
</dbReference>